<feature type="domain" description="Ig-like" evidence="1">
    <location>
        <begin position="24"/>
        <end position="114"/>
    </location>
</feature>
<evidence type="ECO:0000313" key="3">
    <source>
        <dbReference type="Proteomes" id="UP000292052"/>
    </source>
</evidence>
<name>A0A482V7F5_ASBVE</name>
<dbReference type="AlphaFoldDB" id="A0A482V7F5"/>
<gene>
    <name evidence="2" type="ORF">BDFB_005257</name>
</gene>
<evidence type="ECO:0000259" key="1">
    <source>
        <dbReference type="PROSITE" id="PS50835"/>
    </source>
</evidence>
<keyword evidence="3" id="KW-1185">Reference proteome</keyword>
<evidence type="ECO:0000313" key="2">
    <source>
        <dbReference type="EMBL" id="RZB39125.1"/>
    </source>
</evidence>
<dbReference type="InterPro" id="IPR003599">
    <property type="entry name" value="Ig_sub"/>
</dbReference>
<sequence>MATCEHLGVSYEGSIGDRTYKLEIDVTNLPVQSIIIKAGENKSLACPGVNEHSLVSALEWLSLTHHVKLVDFMSDSTTVWDNQHRITLLPDTFALSFHPAIAEDSGDYICLVNSRPKADGIVRLIVQ</sequence>
<dbReference type="Gene3D" id="2.60.40.10">
    <property type="entry name" value="Immunoglobulins"/>
    <property type="match status" value="1"/>
</dbReference>
<protein>
    <recommendedName>
        <fullName evidence="1">Ig-like domain-containing protein</fullName>
    </recommendedName>
</protein>
<comment type="caution">
    <text evidence="2">The sequence shown here is derived from an EMBL/GenBank/DDBJ whole genome shotgun (WGS) entry which is preliminary data.</text>
</comment>
<organism evidence="2 3">
    <name type="scientific">Asbolus verrucosus</name>
    <name type="common">Desert ironclad beetle</name>
    <dbReference type="NCBI Taxonomy" id="1661398"/>
    <lineage>
        <taxon>Eukaryota</taxon>
        <taxon>Metazoa</taxon>
        <taxon>Ecdysozoa</taxon>
        <taxon>Arthropoda</taxon>
        <taxon>Hexapoda</taxon>
        <taxon>Insecta</taxon>
        <taxon>Pterygota</taxon>
        <taxon>Neoptera</taxon>
        <taxon>Endopterygota</taxon>
        <taxon>Coleoptera</taxon>
        <taxon>Polyphaga</taxon>
        <taxon>Cucujiformia</taxon>
        <taxon>Tenebrionidae</taxon>
        <taxon>Pimeliinae</taxon>
        <taxon>Asbolus</taxon>
    </lineage>
</organism>
<dbReference type="STRING" id="1661398.A0A482V7F5"/>
<accession>A0A482V7F5</accession>
<dbReference type="Proteomes" id="UP000292052">
    <property type="component" value="Unassembled WGS sequence"/>
</dbReference>
<dbReference type="EMBL" id="QDEB01130983">
    <property type="protein sequence ID" value="RZB39125.1"/>
    <property type="molecule type" value="Genomic_DNA"/>
</dbReference>
<dbReference type="SMART" id="SM00409">
    <property type="entry name" value="IG"/>
    <property type="match status" value="1"/>
</dbReference>
<dbReference type="InterPro" id="IPR036179">
    <property type="entry name" value="Ig-like_dom_sf"/>
</dbReference>
<dbReference type="InterPro" id="IPR007110">
    <property type="entry name" value="Ig-like_dom"/>
</dbReference>
<reference evidence="2 3" key="1">
    <citation type="submission" date="2017-03" db="EMBL/GenBank/DDBJ databases">
        <title>Genome of the blue death feigning beetle - Asbolus verrucosus.</title>
        <authorList>
            <person name="Rider S.D."/>
        </authorList>
    </citation>
    <scope>NUCLEOTIDE SEQUENCE [LARGE SCALE GENOMIC DNA]</scope>
    <source>
        <strain evidence="2">Butters</strain>
        <tissue evidence="2">Head and leg muscle</tissue>
    </source>
</reference>
<dbReference type="InterPro" id="IPR013783">
    <property type="entry name" value="Ig-like_fold"/>
</dbReference>
<dbReference type="SUPFAM" id="SSF48726">
    <property type="entry name" value="Immunoglobulin"/>
    <property type="match status" value="1"/>
</dbReference>
<proteinExistence type="predicted"/>
<dbReference type="OrthoDB" id="6138780at2759"/>
<feature type="non-terminal residue" evidence="2">
    <location>
        <position position="127"/>
    </location>
</feature>
<dbReference type="PROSITE" id="PS50835">
    <property type="entry name" value="IG_LIKE"/>
    <property type="match status" value="1"/>
</dbReference>